<evidence type="ECO:0008006" key="3">
    <source>
        <dbReference type="Google" id="ProtNLM"/>
    </source>
</evidence>
<dbReference type="Proteomes" id="UP000231501">
    <property type="component" value="Unassembled WGS sequence"/>
</dbReference>
<keyword evidence="2" id="KW-1185">Reference proteome</keyword>
<evidence type="ECO:0000313" key="1">
    <source>
        <dbReference type="EMBL" id="PIM50460.1"/>
    </source>
</evidence>
<reference evidence="1 2" key="1">
    <citation type="submission" date="2017-11" db="EMBL/GenBank/DDBJ databases">
        <title>Draft genome sequence of Mitsuaria sp. HWN-4.</title>
        <authorList>
            <person name="Gundlapally S.R."/>
        </authorList>
    </citation>
    <scope>NUCLEOTIDE SEQUENCE [LARGE SCALE GENOMIC DNA]</scope>
    <source>
        <strain evidence="1 2">HWN-4</strain>
    </source>
</reference>
<dbReference type="Pfam" id="PF04338">
    <property type="entry name" value="DUF481"/>
    <property type="match status" value="1"/>
</dbReference>
<protein>
    <recommendedName>
        <fullName evidence="3">DUF481 domain-containing protein</fullName>
    </recommendedName>
</protein>
<gene>
    <name evidence="1" type="ORF">CS062_24910</name>
</gene>
<organism evidence="1 2">
    <name type="scientific">Roseateles chitinivorans</name>
    <dbReference type="NCBI Taxonomy" id="2917965"/>
    <lineage>
        <taxon>Bacteria</taxon>
        <taxon>Pseudomonadati</taxon>
        <taxon>Pseudomonadota</taxon>
        <taxon>Betaproteobacteria</taxon>
        <taxon>Burkholderiales</taxon>
        <taxon>Sphaerotilaceae</taxon>
        <taxon>Roseateles</taxon>
    </lineage>
</organism>
<evidence type="ECO:0000313" key="2">
    <source>
        <dbReference type="Proteomes" id="UP000231501"/>
    </source>
</evidence>
<sequence>MKANARVARAGTGGCRLQRMFSLLKGPDMPPTRLLATACLAAAPLLSFAQVTVKNDGQWRALFTAGASVSSGNSDSTTVNLSGEAVKASTTDKLSLNGRAMYLKDDDSDSEQRYAFGSHYQRDLTDRIFGFGQFDALKDEPANLSSRLSVGGGAGYHLIKRDDLTWDVSGGLGYTHERYVAPAIVDGVSRSRYGNLEVLLAEESNHKVSDNTTFKQRLAYLPDLRNSGEYRATFDGGLSVAMTKRLSLTATVQHRYDSNPGEGLKKNDTLFITGVSFRID</sequence>
<dbReference type="AlphaFoldDB" id="A0A2G9C212"/>
<name>A0A2G9C212_9BURK</name>
<dbReference type="EMBL" id="PEOG01000145">
    <property type="protein sequence ID" value="PIM50460.1"/>
    <property type="molecule type" value="Genomic_DNA"/>
</dbReference>
<accession>A0A2G9C212</accession>
<comment type="caution">
    <text evidence="1">The sequence shown here is derived from an EMBL/GenBank/DDBJ whole genome shotgun (WGS) entry which is preliminary data.</text>
</comment>
<dbReference type="InterPro" id="IPR007433">
    <property type="entry name" value="DUF481"/>
</dbReference>
<proteinExistence type="predicted"/>